<evidence type="ECO:0000313" key="3">
    <source>
        <dbReference type="EMBL" id="RXF70851.1"/>
    </source>
</evidence>
<dbReference type="CDD" id="cd06661">
    <property type="entry name" value="GGCT_like"/>
    <property type="match status" value="1"/>
</dbReference>
<dbReference type="GO" id="GO:0005737">
    <property type="term" value="C:cytoplasm"/>
    <property type="evidence" value="ECO:0007669"/>
    <property type="project" value="TreeGrafter"/>
</dbReference>
<dbReference type="AlphaFoldDB" id="A0A4Q0MBZ6"/>
<accession>A0A4Q0MBZ6</accession>
<protein>
    <recommendedName>
        <fullName evidence="1">glutathione-specific gamma-glutamylcyclotransferase</fullName>
        <ecNumber evidence="1">4.3.2.7</ecNumber>
    </recommendedName>
</protein>
<dbReference type="EMBL" id="RYFI01000017">
    <property type="protein sequence ID" value="RXF70851.1"/>
    <property type="molecule type" value="Genomic_DNA"/>
</dbReference>
<dbReference type="PANTHER" id="PTHR12192">
    <property type="entry name" value="CATION TRANSPORT PROTEIN CHAC-RELATED"/>
    <property type="match status" value="1"/>
</dbReference>
<gene>
    <name evidence="3" type="ORF">EK403_16915</name>
</gene>
<organism evidence="3 4">
    <name type="scientific">Hansschlegelia zhihuaiae</name>
    <dbReference type="NCBI Taxonomy" id="405005"/>
    <lineage>
        <taxon>Bacteria</taxon>
        <taxon>Pseudomonadati</taxon>
        <taxon>Pseudomonadota</taxon>
        <taxon>Alphaproteobacteria</taxon>
        <taxon>Hyphomicrobiales</taxon>
        <taxon>Methylopilaceae</taxon>
        <taxon>Hansschlegelia</taxon>
    </lineage>
</organism>
<comment type="caution">
    <text evidence="3">The sequence shown here is derived from an EMBL/GenBank/DDBJ whole genome shotgun (WGS) entry which is preliminary data.</text>
</comment>
<dbReference type="Proteomes" id="UP000289708">
    <property type="component" value="Unassembled WGS sequence"/>
</dbReference>
<name>A0A4Q0MBZ6_9HYPH</name>
<reference evidence="3 4" key="1">
    <citation type="submission" date="2018-12" db="EMBL/GenBank/DDBJ databases">
        <title>bacterium Hansschlegelia zhihuaiae S113.</title>
        <authorList>
            <person name="He J."/>
        </authorList>
    </citation>
    <scope>NUCLEOTIDE SEQUENCE [LARGE SCALE GENOMIC DNA]</scope>
    <source>
        <strain evidence="3 4">S 113</strain>
    </source>
</reference>
<dbReference type="GO" id="GO:0061928">
    <property type="term" value="F:glutathione specific gamma-glutamylcyclotransferase activity"/>
    <property type="evidence" value="ECO:0007669"/>
    <property type="project" value="UniProtKB-EC"/>
</dbReference>
<dbReference type="GO" id="GO:0016740">
    <property type="term" value="F:transferase activity"/>
    <property type="evidence" value="ECO:0007669"/>
    <property type="project" value="UniProtKB-KW"/>
</dbReference>
<dbReference type="InterPro" id="IPR036568">
    <property type="entry name" value="GGCT-like_sf"/>
</dbReference>
<dbReference type="InterPro" id="IPR006840">
    <property type="entry name" value="ChaC"/>
</dbReference>
<sequence>MKKGPKLCGAGAPTASDLWVFAYGSLMWRPGFEAVEHAPASVDGYHRALCIESHRHRGTPERPGLVLGLDQGGSCQGVAFRVEAAHADSVLAYLRERELVTHVYLETVLSATLADGRRVEAVAYVVDRDHPQYVGLLSPEETLSRISGSVGLAGPNPDYVVNTARELDRLGVVDPTLAWLAAALTVSTEE</sequence>
<dbReference type="OrthoDB" id="9795692at2"/>
<dbReference type="SUPFAM" id="SSF110857">
    <property type="entry name" value="Gamma-glutamyl cyclotransferase-like"/>
    <property type="match status" value="1"/>
</dbReference>
<dbReference type="PANTHER" id="PTHR12192:SF2">
    <property type="entry name" value="GLUTATHIONE-SPECIFIC GAMMA-GLUTAMYLCYCLOTRANSFERASE 2"/>
    <property type="match status" value="1"/>
</dbReference>
<dbReference type="InterPro" id="IPR013024">
    <property type="entry name" value="GGCT-like"/>
</dbReference>
<dbReference type="RefSeq" id="WP_128778644.1">
    <property type="nucleotide sequence ID" value="NZ_RYFI01000017.1"/>
</dbReference>
<dbReference type="Gene3D" id="3.10.490.10">
    <property type="entry name" value="Gamma-glutamyl cyclotransferase-like"/>
    <property type="match status" value="1"/>
</dbReference>
<keyword evidence="4" id="KW-1185">Reference proteome</keyword>
<keyword evidence="2" id="KW-0456">Lyase</keyword>
<evidence type="ECO:0000313" key="4">
    <source>
        <dbReference type="Proteomes" id="UP000289708"/>
    </source>
</evidence>
<dbReference type="EC" id="4.3.2.7" evidence="1"/>
<dbReference type="Pfam" id="PF04752">
    <property type="entry name" value="ChaC"/>
    <property type="match status" value="1"/>
</dbReference>
<keyword evidence="3" id="KW-0808">Transferase</keyword>
<evidence type="ECO:0000256" key="2">
    <source>
        <dbReference type="ARBA" id="ARBA00023239"/>
    </source>
</evidence>
<proteinExistence type="predicted"/>
<dbReference type="GO" id="GO:0006751">
    <property type="term" value="P:glutathione catabolic process"/>
    <property type="evidence" value="ECO:0007669"/>
    <property type="project" value="InterPro"/>
</dbReference>
<evidence type="ECO:0000256" key="1">
    <source>
        <dbReference type="ARBA" id="ARBA00012344"/>
    </source>
</evidence>